<keyword evidence="3" id="KW-1185">Reference proteome</keyword>
<name>A0ABD2BSS5_VESSQ</name>
<dbReference type="InterPro" id="IPR041588">
    <property type="entry name" value="Integrase_H2C2"/>
</dbReference>
<dbReference type="Gene3D" id="1.10.340.70">
    <property type="match status" value="1"/>
</dbReference>
<dbReference type="Pfam" id="PF17921">
    <property type="entry name" value="Integrase_H2C2"/>
    <property type="match status" value="1"/>
</dbReference>
<reference evidence="2 3" key="1">
    <citation type="journal article" date="2024" name="Ann. Entomol. Soc. Am.">
        <title>Genomic analyses of the southern and eastern yellowjacket wasps (Hymenoptera: Vespidae) reveal evolutionary signatures of social life.</title>
        <authorList>
            <person name="Catto M.A."/>
            <person name="Caine P.B."/>
            <person name="Orr S.E."/>
            <person name="Hunt B.G."/>
            <person name="Goodisman M.A.D."/>
        </authorList>
    </citation>
    <scope>NUCLEOTIDE SEQUENCE [LARGE SCALE GENOMIC DNA]</scope>
    <source>
        <strain evidence="2">233</strain>
        <tissue evidence="2">Head and thorax</tissue>
    </source>
</reference>
<evidence type="ECO:0000313" key="3">
    <source>
        <dbReference type="Proteomes" id="UP001607302"/>
    </source>
</evidence>
<accession>A0ABD2BSS5</accession>
<evidence type="ECO:0000259" key="1">
    <source>
        <dbReference type="Pfam" id="PF17921"/>
    </source>
</evidence>
<dbReference type="AlphaFoldDB" id="A0ABD2BSS5"/>
<organism evidence="2 3">
    <name type="scientific">Vespula squamosa</name>
    <name type="common">Southern yellow jacket</name>
    <name type="synonym">Wasp</name>
    <dbReference type="NCBI Taxonomy" id="30214"/>
    <lineage>
        <taxon>Eukaryota</taxon>
        <taxon>Metazoa</taxon>
        <taxon>Ecdysozoa</taxon>
        <taxon>Arthropoda</taxon>
        <taxon>Hexapoda</taxon>
        <taxon>Insecta</taxon>
        <taxon>Pterygota</taxon>
        <taxon>Neoptera</taxon>
        <taxon>Endopterygota</taxon>
        <taxon>Hymenoptera</taxon>
        <taxon>Apocrita</taxon>
        <taxon>Aculeata</taxon>
        <taxon>Vespoidea</taxon>
        <taxon>Vespidae</taxon>
        <taxon>Vespinae</taxon>
        <taxon>Vespula</taxon>
    </lineage>
</organism>
<feature type="domain" description="Integrase zinc-binding" evidence="1">
    <location>
        <begin position="1"/>
        <end position="26"/>
    </location>
</feature>
<dbReference type="Proteomes" id="UP001607302">
    <property type="component" value="Unassembled WGS sequence"/>
</dbReference>
<comment type="caution">
    <text evidence="2">The sequence shown here is derived from an EMBL/GenBank/DDBJ whole genome shotgun (WGS) entry which is preliminary data.</text>
</comment>
<gene>
    <name evidence="2" type="ORF">V1478_003265</name>
</gene>
<protein>
    <submittedName>
        <fullName evidence="2">POL4 protein</fullName>
    </submittedName>
</protein>
<dbReference type="EMBL" id="JAUDFV010000064">
    <property type="protein sequence ID" value="KAL2735625.1"/>
    <property type="molecule type" value="Genomic_DNA"/>
</dbReference>
<proteinExistence type="predicted"/>
<sequence>MRQKYYWENMKQQIKIFIQNCLDCQLKELVRVKNTAMFSYNTSIPEGTSSRPYELVFGKVIWTLLLDPLLDNELDQTYLYYYMKLVHRINRTQKIAR</sequence>
<evidence type="ECO:0000313" key="2">
    <source>
        <dbReference type="EMBL" id="KAL2735625.1"/>
    </source>
</evidence>